<keyword evidence="5" id="KW-1185">Reference proteome</keyword>
<proteinExistence type="predicted"/>
<accession>A0ABV3FL23</accession>
<gene>
    <name evidence="4" type="ORF">AB0I48_00980</name>
</gene>
<evidence type="ECO:0000259" key="3">
    <source>
        <dbReference type="Pfam" id="PF26527"/>
    </source>
</evidence>
<reference evidence="4 5" key="1">
    <citation type="submission" date="2024-06" db="EMBL/GenBank/DDBJ databases">
        <title>The Natural Products Discovery Center: Release of the First 8490 Sequenced Strains for Exploring Actinobacteria Biosynthetic Diversity.</title>
        <authorList>
            <person name="Kalkreuter E."/>
            <person name="Kautsar S.A."/>
            <person name="Yang D."/>
            <person name="Bader C.D."/>
            <person name="Teijaro C.N."/>
            <person name="Fluegel L."/>
            <person name="Davis C.M."/>
            <person name="Simpson J.R."/>
            <person name="Lauterbach L."/>
            <person name="Steele A.D."/>
            <person name="Gui C."/>
            <person name="Meng S."/>
            <person name="Li G."/>
            <person name="Viehrig K."/>
            <person name="Ye F."/>
            <person name="Su P."/>
            <person name="Kiefer A.F."/>
            <person name="Nichols A."/>
            <person name="Cepeda A.J."/>
            <person name="Yan W."/>
            <person name="Fan B."/>
            <person name="Jiang Y."/>
            <person name="Adhikari A."/>
            <person name="Zheng C.-J."/>
            <person name="Schuster L."/>
            <person name="Cowan T.M."/>
            <person name="Smanski M.J."/>
            <person name="Chevrette M.G."/>
            <person name="De Carvalho L.P.S."/>
            <person name="Shen B."/>
        </authorList>
    </citation>
    <scope>NUCLEOTIDE SEQUENCE [LARGE SCALE GENOMIC DNA]</scope>
    <source>
        <strain evidence="4 5">NPDC050403</strain>
    </source>
</reference>
<feature type="domain" description="DUF8176" evidence="3">
    <location>
        <begin position="211"/>
        <end position="333"/>
    </location>
</feature>
<feature type="compositionally biased region" description="Basic residues" evidence="1">
    <location>
        <begin position="27"/>
        <end position="39"/>
    </location>
</feature>
<evidence type="ECO:0000313" key="4">
    <source>
        <dbReference type="EMBL" id="MEV0706119.1"/>
    </source>
</evidence>
<dbReference type="Pfam" id="PF26527">
    <property type="entry name" value="DUF8176"/>
    <property type="match status" value="1"/>
</dbReference>
<feature type="compositionally biased region" description="Low complexity" evidence="1">
    <location>
        <begin position="1"/>
        <end position="14"/>
    </location>
</feature>
<feature type="region of interest" description="Disordered" evidence="1">
    <location>
        <begin position="1"/>
        <end position="150"/>
    </location>
</feature>
<evidence type="ECO:0000313" key="5">
    <source>
        <dbReference type="Proteomes" id="UP001551695"/>
    </source>
</evidence>
<evidence type="ECO:0000256" key="2">
    <source>
        <dbReference type="SAM" id="Phobius"/>
    </source>
</evidence>
<keyword evidence="2" id="KW-0472">Membrane</keyword>
<comment type="caution">
    <text evidence="4">The sequence shown here is derived from an EMBL/GenBank/DDBJ whole genome shotgun (WGS) entry which is preliminary data.</text>
</comment>
<evidence type="ECO:0000256" key="1">
    <source>
        <dbReference type="SAM" id="MobiDB-lite"/>
    </source>
</evidence>
<feature type="region of interest" description="Disordered" evidence="1">
    <location>
        <begin position="178"/>
        <end position="230"/>
    </location>
</feature>
<name>A0ABV3FL23_9NOCA</name>
<sequence>MTSSDSGSPGSGPDNPFDTGLPMLRQPVKKQPKKRRRPPVRTGPAAADPLAETPDYPVEPPLPDPGPPSDHPGRSGDWEQWLEPVARTRPVPEPVVEPPPRARREDVEPPPEDDPEIRVPSIVDRTGGNPGVALRRPRRTAQEQGGGGSRWLGALIGVGIVVALGAVVLIALHGSDKKRPAAAETARAQPTSTAAARTSPAPGEPAVIATPGCEQRRAPGIVSGTDPGGTTDGPSAILAFERAYYVQRSGFAARAVVAENSLVPLAEQIQRGINQVPMGTLYCVEITPAEGTEGQTRWRVRLTQQVPGEEPNTFTQLITTRTSANRTLITAIAPG</sequence>
<dbReference type="Proteomes" id="UP001551695">
    <property type="component" value="Unassembled WGS sequence"/>
</dbReference>
<feature type="compositionally biased region" description="Low complexity" evidence="1">
    <location>
        <begin position="185"/>
        <end position="201"/>
    </location>
</feature>
<dbReference type="InterPro" id="IPR058489">
    <property type="entry name" value="DUF8176"/>
</dbReference>
<protein>
    <recommendedName>
        <fullName evidence="3">DUF8176 domain-containing protein</fullName>
    </recommendedName>
</protein>
<dbReference type="EMBL" id="JBFAKC010000001">
    <property type="protein sequence ID" value="MEV0706119.1"/>
    <property type="molecule type" value="Genomic_DNA"/>
</dbReference>
<keyword evidence="2" id="KW-0812">Transmembrane</keyword>
<keyword evidence="2" id="KW-1133">Transmembrane helix</keyword>
<feature type="compositionally biased region" description="Pro residues" evidence="1">
    <location>
        <begin position="57"/>
        <end position="70"/>
    </location>
</feature>
<dbReference type="RefSeq" id="WP_357779165.1">
    <property type="nucleotide sequence ID" value="NZ_JBFAKC010000001.1"/>
</dbReference>
<organism evidence="4 5">
    <name type="scientific">Nocardia aurea</name>
    <dbReference type="NCBI Taxonomy" id="2144174"/>
    <lineage>
        <taxon>Bacteria</taxon>
        <taxon>Bacillati</taxon>
        <taxon>Actinomycetota</taxon>
        <taxon>Actinomycetes</taxon>
        <taxon>Mycobacteriales</taxon>
        <taxon>Nocardiaceae</taxon>
        <taxon>Nocardia</taxon>
    </lineage>
</organism>
<feature type="transmembrane region" description="Helical" evidence="2">
    <location>
        <begin position="151"/>
        <end position="172"/>
    </location>
</feature>